<dbReference type="PANTHER" id="PTHR43591:SF24">
    <property type="entry name" value="2-METHOXY-6-POLYPRENYL-1,4-BENZOQUINOL METHYLASE, MITOCHONDRIAL"/>
    <property type="match status" value="1"/>
</dbReference>
<evidence type="ECO:0000313" key="4">
    <source>
        <dbReference type="Proteomes" id="UP000018466"/>
    </source>
</evidence>
<evidence type="ECO:0000259" key="2">
    <source>
        <dbReference type="Pfam" id="PF08241"/>
    </source>
</evidence>
<dbReference type="SUPFAM" id="SSF53335">
    <property type="entry name" value="S-adenosyl-L-methionine-dependent methyltransferases"/>
    <property type="match status" value="1"/>
</dbReference>
<proteinExistence type="predicted"/>
<dbReference type="Proteomes" id="UP000018466">
    <property type="component" value="Unassembled WGS sequence"/>
</dbReference>
<dbReference type="GO" id="GO:0008757">
    <property type="term" value="F:S-adenosylmethionine-dependent methyltransferase activity"/>
    <property type="evidence" value="ECO:0007669"/>
    <property type="project" value="InterPro"/>
</dbReference>
<keyword evidence="4" id="KW-1185">Reference proteome</keyword>
<dbReference type="RefSeq" id="WP_009532707.1">
    <property type="nucleotide sequence ID" value="NZ_JH590862.1"/>
</dbReference>
<feature type="domain" description="Methyltransferase type 11" evidence="2">
    <location>
        <begin position="97"/>
        <end position="201"/>
    </location>
</feature>
<feature type="transmembrane region" description="Helical" evidence="1">
    <location>
        <begin position="42"/>
        <end position="65"/>
    </location>
</feature>
<sequence length="259" mass="28506">MKADYKNWMPRGLIFGNAAVSSAFLAMGVLCRRKARKPALRLISTLGFAFAGVGFLSSAYLLMLYRIFSYKGKRKLAKHIIDGVAAQIKIPAGGRGLDVGCGSGALTIAAAKRNPEASFVGADRWGREYASFSQKLCEDNARAEGVKNVHFLRADARELPFPDESFDLVTSNYVYHNIPGDRQALLRESLRVLKKGGRFVIHDIFSPSAYGDMPAFLKSLQDEGYAEVRLIPTADGLFVKKCEARWMMIADSALLMGIK</sequence>
<keyword evidence="1" id="KW-0812">Transmembrane</keyword>
<name>A0AA36Y5L4_9FIRM</name>
<evidence type="ECO:0000256" key="1">
    <source>
        <dbReference type="SAM" id="Phobius"/>
    </source>
</evidence>
<dbReference type="AlphaFoldDB" id="A0AA36Y5L4"/>
<reference evidence="3 4" key="1">
    <citation type="submission" date="2011-10" db="EMBL/GenBank/DDBJ databases">
        <title>The Genome Sequence of Lachnospiraceae bacterium ACC2.</title>
        <authorList>
            <consortium name="The Broad Institute Genome Sequencing Platform"/>
            <person name="Earl A."/>
            <person name="Ward D."/>
            <person name="Feldgarden M."/>
            <person name="Gevers D."/>
            <person name="Sizova M."/>
            <person name="Hazen A."/>
            <person name="Epstein S."/>
            <person name="Young S.K."/>
            <person name="Zeng Q."/>
            <person name="Gargeya S."/>
            <person name="Fitzgerald M."/>
            <person name="Haas B."/>
            <person name="Abouelleil A."/>
            <person name="Alvarado L."/>
            <person name="Arachchi H.M."/>
            <person name="Berlin A."/>
            <person name="Brown A."/>
            <person name="Chapman S.B."/>
            <person name="Chen Z."/>
            <person name="Dunbar C."/>
            <person name="Freedman E."/>
            <person name="Gearin G."/>
            <person name="Goldberg J."/>
            <person name="Griggs A."/>
            <person name="Gujja S."/>
            <person name="Heiman D."/>
            <person name="Howarth C."/>
            <person name="Larson L."/>
            <person name="Lui A."/>
            <person name="MacDonald P.J.P."/>
            <person name="Montmayeur A."/>
            <person name="Murphy C."/>
            <person name="Neiman D."/>
            <person name="Pearson M."/>
            <person name="Priest M."/>
            <person name="Roberts A."/>
            <person name="Saif S."/>
            <person name="Shea T."/>
            <person name="Shenoy N."/>
            <person name="Sisk P."/>
            <person name="Stolte C."/>
            <person name="Sykes S."/>
            <person name="Wortman J."/>
            <person name="Nusbaum C."/>
            <person name="Birren B."/>
        </authorList>
    </citation>
    <scope>NUCLEOTIDE SEQUENCE [LARGE SCALE GENOMIC DNA]</scope>
    <source>
        <strain evidence="3 4">ACC2</strain>
    </source>
</reference>
<protein>
    <recommendedName>
        <fullName evidence="2">Methyltransferase type 11 domain-containing protein</fullName>
    </recommendedName>
</protein>
<feature type="transmembrane region" description="Helical" evidence="1">
    <location>
        <begin position="12"/>
        <end position="30"/>
    </location>
</feature>
<organism evidence="3 4">
    <name type="scientific">Stomatobaculum longum</name>
    <dbReference type="NCBI Taxonomy" id="796942"/>
    <lineage>
        <taxon>Bacteria</taxon>
        <taxon>Bacillati</taxon>
        <taxon>Bacillota</taxon>
        <taxon>Clostridia</taxon>
        <taxon>Lachnospirales</taxon>
        <taxon>Lachnospiraceae</taxon>
        <taxon>Stomatobaculum</taxon>
    </lineage>
</organism>
<dbReference type="InterPro" id="IPR013216">
    <property type="entry name" value="Methyltransf_11"/>
</dbReference>
<dbReference type="InterPro" id="IPR029063">
    <property type="entry name" value="SAM-dependent_MTases_sf"/>
</dbReference>
<dbReference type="GeneID" id="86940643"/>
<dbReference type="Pfam" id="PF08241">
    <property type="entry name" value="Methyltransf_11"/>
    <property type="match status" value="1"/>
</dbReference>
<dbReference type="Gene3D" id="3.40.50.150">
    <property type="entry name" value="Vaccinia Virus protein VP39"/>
    <property type="match status" value="1"/>
</dbReference>
<keyword evidence="1" id="KW-0472">Membrane</keyword>
<dbReference type="EMBL" id="AGEL01000006">
    <property type="protein sequence ID" value="EHO17275.1"/>
    <property type="molecule type" value="Genomic_DNA"/>
</dbReference>
<gene>
    <name evidence="3" type="ORF">HMPREF9623_00874</name>
</gene>
<accession>A0AA36Y5L4</accession>
<evidence type="ECO:0000313" key="3">
    <source>
        <dbReference type="EMBL" id="EHO17275.1"/>
    </source>
</evidence>
<dbReference type="PANTHER" id="PTHR43591">
    <property type="entry name" value="METHYLTRANSFERASE"/>
    <property type="match status" value="1"/>
</dbReference>
<comment type="caution">
    <text evidence="3">The sequence shown here is derived from an EMBL/GenBank/DDBJ whole genome shotgun (WGS) entry which is preliminary data.</text>
</comment>
<keyword evidence="1" id="KW-1133">Transmembrane helix</keyword>
<dbReference type="CDD" id="cd02440">
    <property type="entry name" value="AdoMet_MTases"/>
    <property type="match status" value="1"/>
</dbReference>